<accession>A0A5C3MV61</accession>
<evidence type="ECO:0000313" key="2">
    <source>
        <dbReference type="EMBL" id="TFK49369.1"/>
    </source>
</evidence>
<sequence length="86" mass="9700">MTPSAGIIAEYLLYLVVFCRAESLPPIQRARLCLDSVSRLHCQLCSRGRPAINCNRKERYHRDIAIVFCGLSRTATECEKAITRAC</sequence>
<evidence type="ECO:0000313" key="3">
    <source>
        <dbReference type="Proteomes" id="UP000305948"/>
    </source>
</evidence>
<protein>
    <recommendedName>
        <fullName evidence="4">Secreted protein</fullName>
    </recommendedName>
</protein>
<feature type="chain" id="PRO_5022797043" description="Secreted protein" evidence="1">
    <location>
        <begin position="22"/>
        <end position="86"/>
    </location>
</feature>
<evidence type="ECO:0000256" key="1">
    <source>
        <dbReference type="SAM" id="SignalP"/>
    </source>
</evidence>
<evidence type="ECO:0008006" key="4">
    <source>
        <dbReference type="Google" id="ProtNLM"/>
    </source>
</evidence>
<dbReference type="Proteomes" id="UP000305948">
    <property type="component" value="Unassembled WGS sequence"/>
</dbReference>
<keyword evidence="1" id="KW-0732">Signal</keyword>
<name>A0A5C3MV61_9AGAM</name>
<dbReference type="EMBL" id="ML213516">
    <property type="protein sequence ID" value="TFK49369.1"/>
    <property type="molecule type" value="Genomic_DNA"/>
</dbReference>
<keyword evidence="3" id="KW-1185">Reference proteome</keyword>
<organism evidence="2 3">
    <name type="scientific">Heliocybe sulcata</name>
    <dbReference type="NCBI Taxonomy" id="5364"/>
    <lineage>
        <taxon>Eukaryota</taxon>
        <taxon>Fungi</taxon>
        <taxon>Dikarya</taxon>
        <taxon>Basidiomycota</taxon>
        <taxon>Agaricomycotina</taxon>
        <taxon>Agaricomycetes</taxon>
        <taxon>Gloeophyllales</taxon>
        <taxon>Gloeophyllaceae</taxon>
        <taxon>Heliocybe</taxon>
    </lineage>
</organism>
<proteinExistence type="predicted"/>
<gene>
    <name evidence="2" type="ORF">OE88DRAFT_415265</name>
</gene>
<dbReference type="AlphaFoldDB" id="A0A5C3MV61"/>
<reference evidence="2 3" key="1">
    <citation type="journal article" date="2019" name="Nat. Ecol. Evol.">
        <title>Megaphylogeny resolves global patterns of mushroom evolution.</title>
        <authorList>
            <person name="Varga T."/>
            <person name="Krizsan K."/>
            <person name="Foldi C."/>
            <person name="Dima B."/>
            <person name="Sanchez-Garcia M."/>
            <person name="Sanchez-Ramirez S."/>
            <person name="Szollosi G.J."/>
            <person name="Szarkandi J.G."/>
            <person name="Papp V."/>
            <person name="Albert L."/>
            <person name="Andreopoulos W."/>
            <person name="Angelini C."/>
            <person name="Antonin V."/>
            <person name="Barry K.W."/>
            <person name="Bougher N.L."/>
            <person name="Buchanan P."/>
            <person name="Buyck B."/>
            <person name="Bense V."/>
            <person name="Catcheside P."/>
            <person name="Chovatia M."/>
            <person name="Cooper J."/>
            <person name="Damon W."/>
            <person name="Desjardin D."/>
            <person name="Finy P."/>
            <person name="Geml J."/>
            <person name="Haridas S."/>
            <person name="Hughes K."/>
            <person name="Justo A."/>
            <person name="Karasinski D."/>
            <person name="Kautmanova I."/>
            <person name="Kiss B."/>
            <person name="Kocsube S."/>
            <person name="Kotiranta H."/>
            <person name="LaButti K.M."/>
            <person name="Lechner B.E."/>
            <person name="Liimatainen K."/>
            <person name="Lipzen A."/>
            <person name="Lukacs Z."/>
            <person name="Mihaltcheva S."/>
            <person name="Morgado L.N."/>
            <person name="Niskanen T."/>
            <person name="Noordeloos M.E."/>
            <person name="Ohm R.A."/>
            <person name="Ortiz-Santana B."/>
            <person name="Ovrebo C."/>
            <person name="Racz N."/>
            <person name="Riley R."/>
            <person name="Savchenko A."/>
            <person name="Shiryaev A."/>
            <person name="Soop K."/>
            <person name="Spirin V."/>
            <person name="Szebenyi C."/>
            <person name="Tomsovsky M."/>
            <person name="Tulloss R.E."/>
            <person name="Uehling J."/>
            <person name="Grigoriev I.V."/>
            <person name="Vagvolgyi C."/>
            <person name="Papp T."/>
            <person name="Martin F.M."/>
            <person name="Miettinen O."/>
            <person name="Hibbett D.S."/>
            <person name="Nagy L.G."/>
        </authorList>
    </citation>
    <scope>NUCLEOTIDE SEQUENCE [LARGE SCALE GENOMIC DNA]</scope>
    <source>
        <strain evidence="2 3">OMC1185</strain>
    </source>
</reference>
<feature type="signal peptide" evidence="1">
    <location>
        <begin position="1"/>
        <end position="21"/>
    </location>
</feature>